<comment type="caution">
    <text evidence="2">The sequence shown here is derived from an EMBL/GenBank/DDBJ whole genome shotgun (WGS) entry which is preliminary data.</text>
</comment>
<keyword evidence="3" id="KW-1185">Reference proteome</keyword>
<gene>
    <name evidence="2" type="ORF">GB883_02830</name>
</gene>
<organism evidence="2 3">
    <name type="scientific">Georgenia thermotolerans</name>
    <dbReference type="NCBI Taxonomy" id="527326"/>
    <lineage>
        <taxon>Bacteria</taxon>
        <taxon>Bacillati</taxon>
        <taxon>Actinomycetota</taxon>
        <taxon>Actinomycetes</taxon>
        <taxon>Micrococcales</taxon>
        <taxon>Bogoriellaceae</taxon>
        <taxon>Georgenia</taxon>
    </lineage>
</organism>
<protein>
    <submittedName>
        <fullName evidence="2">Uncharacterized protein</fullName>
    </submittedName>
</protein>
<dbReference type="InterPro" id="IPR029016">
    <property type="entry name" value="GAF-like_dom_sf"/>
</dbReference>
<feature type="region of interest" description="Disordered" evidence="1">
    <location>
        <begin position="234"/>
        <end position="271"/>
    </location>
</feature>
<dbReference type="Proteomes" id="UP000451860">
    <property type="component" value="Unassembled WGS sequence"/>
</dbReference>
<feature type="region of interest" description="Disordered" evidence="1">
    <location>
        <begin position="145"/>
        <end position="174"/>
    </location>
</feature>
<dbReference type="EMBL" id="WHJE01000007">
    <property type="protein sequence ID" value="KAE8765647.1"/>
    <property type="molecule type" value="Genomic_DNA"/>
</dbReference>
<dbReference type="AlphaFoldDB" id="A0A7J5UTN7"/>
<reference evidence="2 3" key="1">
    <citation type="submission" date="2019-10" db="EMBL/GenBank/DDBJ databases">
        <title>Georgenia wutianyii sp. nov. and Georgenia yuyongxinii sp. nov. isolated from plateau pika (Ochotona curzoniae) in the Qinghai-Tibet plateau of China.</title>
        <authorList>
            <person name="Tian Z."/>
        </authorList>
    </citation>
    <scope>NUCLEOTIDE SEQUENCE [LARGE SCALE GENOMIC DNA]</scope>
    <source>
        <strain evidence="2 3">DSM 21501</strain>
    </source>
</reference>
<sequence>MTLIAVCWRGGGDPGGFPPLLISAPQCAATQLREGLVLSRFHASCPREPGFHASSTHLCQPQPTRCSEQGCASARSRAQLRRGEPEPGWTAIGVLVRGADGGPGAGISVSVPRVLYEKNQLPTLVGTLQATARALERDLALATQERDEARAVSKGERRRGRSCRSSTGSTNLLSTRGRRPCLSSWFSWEAKAIRSALPVRHRRCRNRLMRLPDSAARVGSARFQRQSRVGLQSVDFAFDGDPRRGPTRGPRRSQRQQRSRGASHKQLVRTR</sequence>
<evidence type="ECO:0000313" key="3">
    <source>
        <dbReference type="Proteomes" id="UP000451860"/>
    </source>
</evidence>
<proteinExistence type="predicted"/>
<evidence type="ECO:0000256" key="1">
    <source>
        <dbReference type="SAM" id="MobiDB-lite"/>
    </source>
</evidence>
<dbReference type="Gene3D" id="3.30.450.40">
    <property type="match status" value="1"/>
</dbReference>
<dbReference type="SUPFAM" id="SSF55781">
    <property type="entry name" value="GAF domain-like"/>
    <property type="match status" value="1"/>
</dbReference>
<accession>A0A7J5UTN7</accession>
<evidence type="ECO:0000313" key="2">
    <source>
        <dbReference type="EMBL" id="KAE8765647.1"/>
    </source>
</evidence>
<feature type="compositionally biased region" description="Basic residues" evidence="1">
    <location>
        <begin position="245"/>
        <end position="271"/>
    </location>
</feature>
<feature type="compositionally biased region" description="Basic and acidic residues" evidence="1">
    <location>
        <begin position="145"/>
        <end position="155"/>
    </location>
</feature>
<name>A0A7J5UTN7_9MICO</name>